<name>A0AAD3MES0_LATJO</name>
<dbReference type="AlphaFoldDB" id="A0AAD3MES0"/>
<keyword evidence="1" id="KW-0677">Repeat</keyword>
<dbReference type="InterPro" id="IPR033635">
    <property type="entry name" value="ANKS1/Caskin"/>
</dbReference>
<dbReference type="PANTHER" id="PTHR24174">
    <property type="entry name" value="ANKYRIN REPEAT AND STERILE ALPHA MOTIF DOMAIN-CONTAINING PROTEIN 1"/>
    <property type="match status" value="1"/>
</dbReference>
<organism evidence="4 5">
    <name type="scientific">Lates japonicus</name>
    <name type="common">Japanese lates</name>
    <dbReference type="NCBI Taxonomy" id="270547"/>
    <lineage>
        <taxon>Eukaryota</taxon>
        <taxon>Metazoa</taxon>
        <taxon>Chordata</taxon>
        <taxon>Craniata</taxon>
        <taxon>Vertebrata</taxon>
        <taxon>Euteleostomi</taxon>
        <taxon>Actinopterygii</taxon>
        <taxon>Neopterygii</taxon>
        <taxon>Teleostei</taxon>
        <taxon>Neoteleostei</taxon>
        <taxon>Acanthomorphata</taxon>
        <taxon>Carangaria</taxon>
        <taxon>Carangaria incertae sedis</taxon>
        <taxon>Centropomidae</taxon>
        <taxon>Lates</taxon>
    </lineage>
</organism>
<sequence>CVLATYAWFGVQLLVLSQRHMISFLDCWQTVTLKLLGAAKRVNVNIQDADGLSPLHHAALSGNKELISLLLEAQAAVDIKDHK</sequence>
<dbReference type="InterPro" id="IPR002110">
    <property type="entry name" value="Ankyrin_rpt"/>
</dbReference>
<evidence type="ECO:0000256" key="2">
    <source>
        <dbReference type="ARBA" id="ARBA00023043"/>
    </source>
</evidence>
<protein>
    <submittedName>
        <fullName evidence="4">Caskin-1-like protein</fullName>
    </submittedName>
</protein>
<proteinExistence type="predicted"/>
<dbReference type="Proteomes" id="UP001279410">
    <property type="component" value="Unassembled WGS sequence"/>
</dbReference>
<reference evidence="4" key="1">
    <citation type="submission" date="2022-08" db="EMBL/GenBank/DDBJ databases">
        <title>Genome sequencing of akame (Lates japonicus).</title>
        <authorList>
            <person name="Hashiguchi Y."/>
            <person name="Takahashi H."/>
        </authorList>
    </citation>
    <scope>NUCLEOTIDE SEQUENCE</scope>
    <source>
        <strain evidence="4">Kochi</strain>
    </source>
</reference>
<keyword evidence="2 3" id="KW-0040">ANK repeat</keyword>
<feature type="non-terminal residue" evidence="4">
    <location>
        <position position="83"/>
    </location>
</feature>
<evidence type="ECO:0000313" key="4">
    <source>
        <dbReference type="EMBL" id="GLD52235.1"/>
    </source>
</evidence>
<dbReference type="EMBL" id="BRZM01000013">
    <property type="protein sequence ID" value="GLD52235.1"/>
    <property type="molecule type" value="Genomic_DNA"/>
</dbReference>
<gene>
    <name evidence="4" type="ORF">AKAME5_000516400</name>
</gene>
<evidence type="ECO:0000256" key="3">
    <source>
        <dbReference type="PROSITE-ProRule" id="PRU00023"/>
    </source>
</evidence>
<dbReference type="SMART" id="SM00248">
    <property type="entry name" value="ANK"/>
    <property type="match status" value="1"/>
</dbReference>
<dbReference type="SUPFAM" id="SSF48403">
    <property type="entry name" value="Ankyrin repeat"/>
    <property type="match status" value="1"/>
</dbReference>
<dbReference type="Pfam" id="PF13637">
    <property type="entry name" value="Ank_4"/>
    <property type="match status" value="1"/>
</dbReference>
<dbReference type="PROSITE" id="PS50297">
    <property type="entry name" value="ANK_REP_REGION"/>
    <property type="match status" value="1"/>
</dbReference>
<keyword evidence="5" id="KW-1185">Reference proteome</keyword>
<dbReference type="PANTHER" id="PTHR24174:SF19">
    <property type="entry name" value="CASKIN-1 ISOFORM X1"/>
    <property type="match status" value="1"/>
</dbReference>
<dbReference type="InterPro" id="IPR036770">
    <property type="entry name" value="Ankyrin_rpt-contain_sf"/>
</dbReference>
<evidence type="ECO:0000256" key="1">
    <source>
        <dbReference type="ARBA" id="ARBA00022737"/>
    </source>
</evidence>
<comment type="caution">
    <text evidence="4">The sequence shown here is derived from an EMBL/GenBank/DDBJ whole genome shotgun (WGS) entry which is preliminary data.</text>
</comment>
<dbReference type="PROSITE" id="PS50088">
    <property type="entry name" value="ANK_REPEAT"/>
    <property type="match status" value="1"/>
</dbReference>
<feature type="non-terminal residue" evidence="4">
    <location>
        <position position="1"/>
    </location>
</feature>
<evidence type="ECO:0000313" key="5">
    <source>
        <dbReference type="Proteomes" id="UP001279410"/>
    </source>
</evidence>
<dbReference type="Gene3D" id="1.25.40.20">
    <property type="entry name" value="Ankyrin repeat-containing domain"/>
    <property type="match status" value="1"/>
</dbReference>
<feature type="repeat" description="ANK" evidence="3">
    <location>
        <begin position="50"/>
        <end position="82"/>
    </location>
</feature>
<accession>A0AAD3MES0</accession>